<organism evidence="3 4">
    <name type="scientific">Xylaria grammica</name>
    <dbReference type="NCBI Taxonomy" id="363999"/>
    <lineage>
        <taxon>Eukaryota</taxon>
        <taxon>Fungi</taxon>
        <taxon>Dikarya</taxon>
        <taxon>Ascomycota</taxon>
        <taxon>Pezizomycotina</taxon>
        <taxon>Sordariomycetes</taxon>
        <taxon>Xylariomycetidae</taxon>
        <taxon>Xylariales</taxon>
        <taxon>Xylariaceae</taxon>
        <taxon>Xylaria</taxon>
    </lineage>
</organism>
<feature type="compositionally biased region" description="Basic and acidic residues" evidence="1">
    <location>
        <begin position="183"/>
        <end position="202"/>
    </location>
</feature>
<proteinExistence type="predicted"/>
<feature type="compositionally biased region" description="Acidic residues" evidence="1">
    <location>
        <begin position="107"/>
        <end position="120"/>
    </location>
</feature>
<reference evidence="3 4" key="1">
    <citation type="submission" date="2018-12" db="EMBL/GenBank/DDBJ databases">
        <title>Draft genome sequence of Xylaria grammica IHI A82.</title>
        <authorList>
            <person name="Buettner E."/>
            <person name="Kellner H."/>
        </authorList>
    </citation>
    <scope>NUCLEOTIDE SEQUENCE [LARGE SCALE GENOMIC DNA]</scope>
    <source>
        <strain evidence="3 4">IHI A82</strain>
    </source>
</reference>
<feature type="compositionally biased region" description="Basic and acidic residues" evidence="1">
    <location>
        <begin position="130"/>
        <end position="165"/>
    </location>
</feature>
<feature type="compositionally biased region" description="Basic and acidic residues" evidence="1">
    <location>
        <begin position="56"/>
        <end position="69"/>
    </location>
</feature>
<evidence type="ECO:0000259" key="2">
    <source>
        <dbReference type="Pfam" id="PF11160"/>
    </source>
</evidence>
<protein>
    <recommendedName>
        <fullName evidence="2">Hypervirulence associated protein TUDOR domain-containing protein</fullName>
    </recommendedName>
</protein>
<feature type="compositionally biased region" description="Acidic residues" evidence="1">
    <location>
        <begin position="166"/>
        <end position="182"/>
    </location>
</feature>
<sequence>MTTENPEKGDKVSWNWGGGAPGGTVAETKDQGDISIKSKRGNTIKKNASPDNPAVHVERSGNDVVKRASELTVETKASENKIQGEDGGNSGSKRKAESQRGSRTDANEDENETEEADDSEDIHTINKQGNEVKRGGKDANKRQKVRQGGDGKSDFLKASENKDENGTVEEEEEEGEEEEDGGKEEVEKSQREDKAETPKNAKDNGTGDGDESPVAPPNDGDQVSTRTRSHDTAV</sequence>
<evidence type="ECO:0000256" key="1">
    <source>
        <dbReference type="SAM" id="MobiDB-lite"/>
    </source>
</evidence>
<keyword evidence="4" id="KW-1185">Reference proteome</keyword>
<gene>
    <name evidence="3" type="ORF">EKO27_g4657</name>
</gene>
<dbReference type="EMBL" id="RYZI01000113">
    <property type="protein sequence ID" value="RWA10464.1"/>
    <property type="molecule type" value="Genomic_DNA"/>
</dbReference>
<evidence type="ECO:0000313" key="3">
    <source>
        <dbReference type="EMBL" id="RWA10464.1"/>
    </source>
</evidence>
<name>A0A439D7T9_9PEZI</name>
<dbReference type="Pfam" id="PF11160">
    <property type="entry name" value="Hva1_TUDOR"/>
    <property type="match status" value="1"/>
</dbReference>
<dbReference type="AlphaFoldDB" id="A0A439D7T9"/>
<feature type="domain" description="Hypervirulence associated protein TUDOR" evidence="2">
    <location>
        <begin position="9"/>
        <end position="71"/>
    </location>
</feature>
<feature type="compositionally biased region" description="Basic and acidic residues" evidence="1">
    <location>
        <begin position="94"/>
        <end position="106"/>
    </location>
</feature>
<accession>A0A439D7T9</accession>
<dbReference type="STRING" id="363999.A0A439D7T9"/>
<dbReference type="InterPro" id="IPR021331">
    <property type="entry name" value="Hva1_TUDOR"/>
</dbReference>
<dbReference type="Proteomes" id="UP000286045">
    <property type="component" value="Unassembled WGS sequence"/>
</dbReference>
<comment type="caution">
    <text evidence="3">The sequence shown here is derived from an EMBL/GenBank/DDBJ whole genome shotgun (WGS) entry which is preliminary data.</text>
</comment>
<evidence type="ECO:0000313" key="4">
    <source>
        <dbReference type="Proteomes" id="UP000286045"/>
    </source>
</evidence>
<feature type="region of interest" description="Disordered" evidence="1">
    <location>
        <begin position="1"/>
        <end position="234"/>
    </location>
</feature>
<feature type="compositionally biased region" description="Basic and acidic residues" evidence="1">
    <location>
        <begin position="1"/>
        <end position="11"/>
    </location>
</feature>